<evidence type="ECO:0008006" key="3">
    <source>
        <dbReference type="Google" id="ProtNLM"/>
    </source>
</evidence>
<sequence length="123" mass="13756">MTEKEKVFPLRDVVESVAFQMRKLSASGRRIEDAAGDHIRSDGFDRKSIRLSLQGIDHLVQTLDELSIFLEDIVPEIERTARVDISGPVRRMKLRELSLEILGQIGKEPAPGAARTAGDLDLF</sequence>
<keyword evidence="2" id="KW-1185">Reference proteome</keyword>
<name>A0A1H3AS31_9RHOB</name>
<dbReference type="STRING" id="564137.SAMN04488238_107111"/>
<accession>A0A1H3AS31</accession>
<protein>
    <recommendedName>
        <fullName evidence="3">Chemotaxis protein CheZ</fullName>
    </recommendedName>
</protein>
<proteinExistence type="predicted"/>
<dbReference type="RefSeq" id="WP_092890248.1">
    <property type="nucleotide sequence ID" value="NZ_CP061498.1"/>
</dbReference>
<evidence type="ECO:0000313" key="2">
    <source>
        <dbReference type="Proteomes" id="UP000198539"/>
    </source>
</evidence>
<dbReference type="Proteomes" id="UP000198539">
    <property type="component" value="Unassembled WGS sequence"/>
</dbReference>
<reference evidence="1 2" key="1">
    <citation type="submission" date="2016-10" db="EMBL/GenBank/DDBJ databases">
        <authorList>
            <person name="de Groot N.N."/>
        </authorList>
    </citation>
    <scope>NUCLEOTIDE SEQUENCE [LARGE SCALE GENOMIC DNA]</scope>
    <source>
        <strain evidence="1 2">CGMCC 1.8894</strain>
    </source>
</reference>
<organism evidence="1 2">
    <name type="scientific">Roseicitreum antarcticum</name>
    <dbReference type="NCBI Taxonomy" id="564137"/>
    <lineage>
        <taxon>Bacteria</taxon>
        <taxon>Pseudomonadati</taxon>
        <taxon>Pseudomonadota</taxon>
        <taxon>Alphaproteobacteria</taxon>
        <taxon>Rhodobacterales</taxon>
        <taxon>Paracoccaceae</taxon>
        <taxon>Roseicitreum</taxon>
    </lineage>
</organism>
<dbReference type="EMBL" id="FNOM01000007">
    <property type="protein sequence ID" value="SDX32453.1"/>
    <property type="molecule type" value="Genomic_DNA"/>
</dbReference>
<dbReference type="AlphaFoldDB" id="A0A1H3AS31"/>
<dbReference type="OrthoDB" id="7873388at2"/>
<evidence type="ECO:0000313" key="1">
    <source>
        <dbReference type="EMBL" id="SDX32453.1"/>
    </source>
</evidence>
<gene>
    <name evidence="1" type="ORF">SAMN04488238_107111</name>
</gene>